<feature type="domain" description="Integrase zinc-binding" evidence="4">
    <location>
        <begin position="1097"/>
        <end position="1148"/>
    </location>
</feature>
<dbReference type="InterPro" id="IPR043502">
    <property type="entry name" value="DNA/RNA_pol_sf"/>
</dbReference>
<name>A0A6L2JE89_TANCI</name>
<organism evidence="5">
    <name type="scientific">Tanacetum cinerariifolium</name>
    <name type="common">Dalmatian daisy</name>
    <name type="synonym">Chrysanthemum cinerariifolium</name>
    <dbReference type="NCBI Taxonomy" id="118510"/>
    <lineage>
        <taxon>Eukaryota</taxon>
        <taxon>Viridiplantae</taxon>
        <taxon>Streptophyta</taxon>
        <taxon>Embryophyta</taxon>
        <taxon>Tracheophyta</taxon>
        <taxon>Spermatophyta</taxon>
        <taxon>Magnoliopsida</taxon>
        <taxon>eudicotyledons</taxon>
        <taxon>Gunneridae</taxon>
        <taxon>Pentapetalae</taxon>
        <taxon>asterids</taxon>
        <taxon>campanulids</taxon>
        <taxon>Asterales</taxon>
        <taxon>Asteraceae</taxon>
        <taxon>Asteroideae</taxon>
        <taxon>Anthemideae</taxon>
        <taxon>Anthemidinae</taxon>
        <taxon>Tanacetum</taxon>
    </lineage>
</organism>
<feature type="domain" description="Reverse transcriptase Ty1/copia-type" evidence="3">
    <location>
        <begin position="289"/>
        <end position="494"/>
    </location>
</feature>
<dbReference type="SUPFAM" id="SSF56672">
    <property type="entry name" value="DNA/RNA polymerases"/>
    <property type="match status" value="1"/>
</dbReference>
<dbReference type="Pfam" id="PF07727">
    <property type="entry name" value="RVT_2"/>
    <property type="match status" value="1"/>
</dbReference>
<reference evidence="5" key="1">
    <citation type="journal article" date="2019" name="Sci. Rep.">
        <title>Draft genome of Tanacetum cinerariifolium, the natural source of mosquito coil.</title>
        <authorList>
            <person name="Yamashiro T."/>
            <person name="Shiraishi A."/>
            <person name="Satake H."/>
            <person name="Nakayama K."/>
        </authorList>
    </citation>
    <scope>NUCLEOTIDE SEQUENCE</scope>
</reference>
<sequence length="1398" mass="159713">MSYGLKVDFNKSKFFAVGVSIMETVSFASILNLQQSTLPCTYLGLSIGSNMSKGCKWKPVIDKFHNKLTSWNKGTLSYGEILTLLELVLGALGSLECNKMAWITWKKVRSSSKYGGLGVGSIYDSNLAMVVAFSLGTKYALEKDFCFYPWDKWLSRLRICLVPSEAPPLQQKGERATRFSPATVVVEETSLNDKNLYWSFSLPDHLKADNTIWILESYPNSKKWWSKKANVIPRGLSWSKVTMFEKSYYEELFRQLSNPNVDLISSPEEMSQAWFKASDEFIKGLDDQDAMLVAQGYSQQEGIDYDEAYALVARLESIRILLAYDCALDFKLPQLDVKSAFLNCFIIEEVYVVQPPGFSDFEKLNHVYKLKKALYGLKQALKAWYDRLKAFLIKHEYNMRMVDNTLFTKKKSSYLIIVQIYLDDIIFGSTCQDMCDDFAKSMHDEFEMSMMAELNLFLGLQIKQMKDGIFFNQSKYIKEMLKKFDLEDSKQMKTLTYLDTKLMKDEECESVDSTKKSRVDPTLLNDFEMAAEENGDPPVLNLRTMEEFLKFFPIYGLPGDDGNKHLDKFLHVTQSINVNGVTNDALRLYLFSHSLTHHATAWFDRLPRISIRTFEQMAKRFLGKYFPPSMVTKLKNEIINFHQRPDESLFEAWEHYKLSIDRCPNRNMLPDTQIDTFYNRSTLRHRDTINVAAATVGQTHNVYAAGSYQGGNSYQPQVNRNLLSYRSDNYLGPPGFNQNQNRNNQNQKTKIKTGIKETIMIFLRGTTKEETKSSKALVMVKTHLQLIKHQHIKPRENDAILKNIQTNMPSLTSSNLELKNMFGQFMKMNTTSSSGLGTLPSNNVTNPKEDLKVVGFDADLRVPLILRRSFLKTRKALIDIYEGELTLRVGKEAITLNLDQTLRYSANNIDMTANRIDVIDMACEEYSQEVLGFSDVIASGNPTPYYDPIVSTSSSTLTPFEDSDFILREVNAFLALEDDATLPEVDHSYYDTEGTFFFLKNFLMMIHHYPLPIKEGIVLGHKISKNGIEVDKAKVDVIAKLPPPTTVKGNFVVKGMSSQQKNKFFKDVKHYFWDDPFLFKICADQVIRWCVHGQEAIDILKACHNGSTEGHHGPHYTAKKVFDYGFYWPTIYRDAHNLVKYCDACQRQGKILQRDEMPQNSIQVCKIFDVWGIDFMRPFPSSRGNKYILVAVDYLLKWVKAKTLPTNDAPVVFKILKSLFARFGTPCPSLVIAVTDITKRTKSKQNQTKPSTKRKAWKSQKSTKVNPIKVKVKDGAEVKELLNGPTQTHLMGQYPKGIGIETIVYADTDHVGDYVDRKSTSGICTFVRCCLTSWFSKKQTTLAISTTIAEYVSARKAFQQALWMKQALIGYDIRLNDVPIMCDNKGMIDLSQNPVQHS</sequence>
<dbReference type="PANTHER" id="PTHR47266">
    <property type="entry name" value="ENDONUCLEASE-RELATED"/>
    <property type="match status" value="1"/>
</dbReference>
<evidence type="ECO:0000259" key="3">
    <source>
        <dbReference type="Pfam" id="PF07727"/>
    </source>
</evidence>
<comment type="caution">
    <text evidence="5">The sequence shown here is derived from an EMBL/GenBank/DDBJ whole genome shotgun (WGS) entry which is preliminary data.</text>
</comment>
<dbReference type="InterPro" id="IPR052160">
    <property type="entry name" value="Gypsy_RT_Integrase-like"/>
</dbReference>
<dbReference type="EMBL" id="BKCJ010000648">
    <property type="protein sequence ID" value="GEU35050.1"/>
    <property type="molecule type" value="Genomic_DNA"/>
</dbReference>
<dbReference type="InterPro" id="IPR005162">
    <property type="entry name" value="Retrotrans_gag_dom"/>
</dbReference>
<dbReference type="Gene3D" id="1.10.340.70">
    <property type="match status" value="1"/>
</dbReference>
<gene>
    <name evidence="5" type="ORF">Tci_007028</name>
</gene>
<dbReference type="CDD" id="cd09272">
    <property type="entry name" value="RNase_HI_RT_Ty1"/>
    <property type="match status" value="1"/>
</dbReference>
<dbReference type="InterPro" id="IPR012337">
    <property type="entry name" value="RNaseH-like_sf"/>
</dbReference>
<evidence type="ECO:0000313" key="5">
    <source>
        <dbReference type="EMBL" id="GEU35050.1"/>
    </source>
</evidence>
<dbReference type="SUPFAM" id="SSF53098">
    <property type="entry name" value="Ribonuclease H-like"/>
    <property type="match status" value="1"/>
</dbReference>
<dbReference type="InterPro" id="IPR041588">
    <property type="entry name" value="Integrase_H2C2"/>
</dbReference>
<protein>
    <submittedName>
        <fullName evidence="5">Copia protein</fullName>
    </submittedName>
</protein>
<proteinExistence type="predicted"/>
<feature type="region of interest" description="Disordered" evidence="1">
    <location>
        <begin position="1242"/>
        <end position="1261"/>
    </location>
</feature>
<accession>A0A6L2JE89</accession>
<dbReference type="Gene3D" id="3.30.420.10">
    <property type="entry name" value="Ribonuclease H-like superfamily/Ribonuclease H"/>
    <property type="match status" value="1"/>
</dbReference>
<dbReference type="InterPro" id="IPR036397">
    <property type="entry name" value="RNaseH_sf"/>
</dbReference>
<dbReference type="InterPro" id="IPR013103">
    <property type="entry name" value="RVT_2"/>
</dbReference>
<evidence type="ECO:0000259" key="2">
    <source>
        <dbReference type="Pfam" id="PF03732"/>
    </source>
</evidence>
<dbReference type="Pfam" id="PF17921">
    <property type="entry name" value="Integrase_H2C2"/>
    <property type="match status" value="1"/>
</dbReference>
<dbReference type="GO" id="GO:0003676">
    <property type="term" value="F:nucleic acid binding"/>
    <property type="evidence" value="ECO:0007669"/>
    <property type="project" value="InterPro"/>
</dbReference>
<feature type="domain" description="Retrotransposon gag" evidence="2">
    <location>
        <begin position="590"/>
        <end position="679"/>
    </location>
</feature>
<evidence type="ECO:0000259" key="4">
    <source>
        <dbReference type="Pfam" id="PF17921"/>
    </source>
</evidence>
<evidence type="ECO:0000256" key="1">
    <source>
        <dbReference type="SAM" id="MobiDB-lite"/>
    </source>
</evidence>
<dbReference type="Pfam" id="PF03732">
    <property type="entry name" value="Retrotrans_gag"/>
    <property type="match status" value="1"/>
</dbReference>